<name>A0A644U7N9_9ZZZZ</name>
<organism evidence="1">
    <name type="scientific">bioreactor metagenome</name>
    <dbReference type="NCBI Taxonomy" id="1076179"/>
    <lineage>
        <taxon>unclassified sequences</taxon>
        <taxon>metagenomes</taxon>
        <taxon>ecological metagenomes</taxon>
    </lineage>
</organism>
<accession>A0A644U7N9</accession>
<dbReference type="EMBL" id="VSSQ01000084">
    <property type="protein sequence ID" value="MPL74948.1"/>
    <property type="molecule type" value="Genomic_DNA"/>
</dbReference>
<protein>
    <recommendedName>
        <fullName evidence="2">Helix-turn-helix domain-containing protein</fullName>
    </recommendedName>
</protein>
<dbReference type="AlphaFoldDB" id="A0A644U7N9"/>
<evidence type="ECO:0008006" key="2">
    <source>
        <dbReference type="Google" id="ProtNLM"/>
    </source>
</evidence>
<comment type="caution">
    <text evidence="1">The sequence shown here is derived from an EMBL/GenBank/DDBJ whole genome shotgun (WGS) entry which is preliminary data.</text>
</comment>
<sequence length="57" mass="6633">MEYMSVIEAAEKWKITRRRIQVLCNQGRINGAQKVGTVWIIPSDAEKPKDARFKDKK</sequence>
<proteinExistence type="predicted"/>
<reference evidence="1" key="1">
    <citation type="submission" date="2019-08" db="EMBL/GenBank/DDBJ databases">
        <authorList>
            <person name="Kucharzyk K."/>
            <person name="Murdoch R.W."/>
            <person name="Higgins S."/>
            <person name="Loffler F."/>
        </authorList>
    </citation>
    <scope>NUCLEOTIDE SEQUENCE</scope>
</reference>
<gene>
    <name evidence="1" type="ORF">SDC9_20767</name>
</gene>
<evidence type="ECO:0000313" key="1">
    <source>
        <dbReference type="EMBL" id="MPL74948.1"/>
    </source>
</evidence>